<keyword evidence="1" id="KW-0175">Coiled coil</keyword>
<keyword evidence="6" id="KW-1185">Reference proteome</keyword>
<evidence type="ECO:0000259" key="4">
    <source>
        <dbReference type="Pfam" id="PF07695"/>
    </source>
</evidence>
<feature type="chain" id="PRO_5039378921" evidence="3">
    <location>
        <begin position="23"/>
        <end position="586"/>
    </location>
</feature>
<gene>
    <name evidence="5" type="ORF">EV213_12051</name>
</gene>
<comment type="caution">
    <text evidence="5">The sequence shown here is derived from an EMBL/GenBank/DDBJ whole genome shotgun (WGS) entry which is preliminary data.</text>
</comment>
<evidence type="ECO:0000256" key="2">
    <source>
        <dbReference type="SAM" id="Phobius"/>
    </source>
</evidence>
<evidence type="ECO:0000256" key="1">
    <source>
        <dbReference type="SAM" id="Coils"/>
    </source>
</evidence>
<feature type="transmembrane region" description="Helical" evidence="2">
    <location>
        <begin position="287"/>
        <end position="310"/>
    </location>
</feature>
<dbReference type="OrthoDB" id="9759607at2"/>
<dbReference type="PROSITE" id="PS51257">
    <property type="entry name" value="PROKAR_LIPOPROTEIN"/>
    <property type="match status" value="1"/>
</dbReference>
<feature type="domain" description="7TM-DISM receptor extracellular" evidence="4">
    <location>
        <begin position="193"/>
        <end position="387"/>
    </location>
</feature>
<dbReference type="Proteomes" id="UP000295632">
    <property type="component" value="Unassembled WGS sequence"/>
</dbReference>
<feature type="transmembrane region" description="Helical" evidence="2">
    <location>
        <begin position="377"/>
        <end position="395"/>
    </location>
</feature>
<keyword evidence="3" id="KW-0732">Signal</keyword>
<dbReference type="RefSeq" id="WP_133581850.1">
    <property type="nucleotide sequence ID" value="NZ_SNYJ01000020.1"/>
</dbReference>
<feature type="transmembrane region" description="Helical" evidence="2">
    <location>
        <begin position="346"/>
        <end position="365"/>
    </location>
</feature>
<protein>
    <submittedName>
        <fullName evidence="5">7TM protein involved in diverse intracellular signaling</fullName>
    </submittedName>
</protein>
<dbReference type="Pfam" id="PF07695">
    <property type="entry name" value="7TMR-DISM_7TM"/>
    <property type="match status" value="1"/>
</dbReference>
<dbReference type="InterPro" id="IPR011623">
    <property type="entry name" value="7TMR_DISM_rcpt_extracell_dom1"/>
</dbReference>
<proteinExistence type="predicted"/>
<feature type="transmembrane region" description="Helical" evidence="2">
    <location>
        <begin position="260"/>
        <end position="280"/>
    </location>
</feature>
<keyword evidence="2" id="KW-0472">Membrane</keyword>
<keyword evidence="2" id="KW-0812">Transmembrane</keyword>
<evidence type="ECO:0000313" key="5">
    <source>
        <dbReference type="EMBL" id="TDQ36120.1"/>
    </source>
</evidence>
<dbReference type="AlphaFoldDB" id="A0A4R6TRD4"/>
<feature type="coiled-coil region" evidence="1">
    <location>
        <begin position="401"/>
        <end position="432"/>
    </location>
</feature>
<reference evidence="5 6" key="1">
    <citation type="submission" date="2019-03" db="EMBL/GenBank/DDBJ databases">
        <title>Genomic Encyclopedia of Type Strains, Phase IV (KMG-IV): sequencing the most valuable type-strain genomes for metagenomic binning, comparative biology and taxonomic classification.</title>
        <authorList>
            <person name="Goeker M."/>
        </authorList>
    </citation>
    <scope>NUCLEOTIDE SEQUENCE [LARGE SCALE GENOMIC DNA]</scope>
    <source>
        <strain evidence="5 6">DSM 28697</strain>
    </source>
</reference>
<accession>A0A4R6TRD4</accession>
<evidence type="ECO:0000256" key="3">
    <source>
        <dbReference type="SAM" id="SignalP"/>
    </source>
</evidence>
<keyword evidence="2" id="KW-1133">Transmembrane helix</keyword>
<feature type="transmembrane region" description="Helical" evidence="2">
    <location>
        <begin position="221"/>
        <end position="240"/>
    </location>
</feature>
<feature type="transmembrane region" description="Helical" evidence="2">
    <location>
        <begin position="316"/>
        <end position="334"/>
    </location>
</feature>
<sequence>MKRLYGLLCIACLLLTSCQTMDRNEDIPIATKGVLDLTNWSLHEEMIPLEGVWTMNWRGQDEVSWTDKTMYLPGLWFEKGLPSTGEAIFELKVLLSEKDAEQQLGLLIPVIHTAYRLLVNGQEVAHGGRPGSPSEMIAGYHVATAGIQANEENELNLRLHVSNTDHFKAGMNDAITLGEFSDIQSQSDGKLALNLLVAGILFATCVYQVATFMSLRKRRGFASLMLGLLSFGAMVRMLAVDEAYLYELLPFLSWDILMKIEYSTSYIGFAIFMLFVSALYPQESGRWFSRIAVTLLVFFSVAVIVLPASFYIQLLYGYKFVMGILSFTILYVIWKAYQNKKPMAFMSFWSTLVLLLSIGNDVLYYEGLLDTFDLVPVSVFLLIILQGINIALYHVKSIYTVEELSTHLRDMNKQLKKKVDDQAFALEKSQQEAAVALAQTVFIRQYESEATIGPSEKPSIQTLAALWKVWLKHQKESHLFTYQVIMDDPSEVLSTSSAVVLYQTVTMVTYEALKHNVRHVRIECKATDHQQHQVRILLQGLTASKNEQLERKLTALLATSPTMNHAIEDVNEHLLDVTIWNKKPMP</sequence>
<feature type="transmembrane region" description="Helical" evidence="2">
    <location>
        <begin position="191"/>
        <end position="209"/>
    </location>
</feature>
<organism evidence="5 6">
    <name type="scientific">Aureibacillus halotolerans</name>
    <dbReference type="NCBI Taxonomy" id="1508390"/>
    <lineage>
        <taxon>Bacteria</taxon>
        <taxon>Bacillati</taxon>
        <taxon>Bacillota</taxon>
        <taxon>Bacilli</taxon>
        <taxon>Bacillales</taxon>
        <taxon>Bacillaceae</taxon>
        <taxon>Aureibacillus</taxon>
    </lineage>
</organism>
<evidence type="ECO:0000313" key="6">
    <source>
        <dbReference type="Proteomes" id="UP000295632"/>
    </source>
</evidence>
<name>A0A4R6TRD4_9BACI</name>
<feature type="signal peptide" evidence="3">
    <location>
        <begin position="1"/>
        <end position="22"/>
    </location>
</feature>
<dbReference type="EMBL" id="SNYJ01000020">
    <property type="protein sequence ID" value="TDQ36120.1"/>
    <property type="molecule type" value="Genomic_DNA"/>
</dbReference>